<feature type="compositionally biased region" description="Pro residues" evidence="3">
    <location>
        <begin position="79"/>
        <end position="105"/>
    </location>
</feature>
<feature type="compositionally biased region" description="Basic and acidic residues" evidence="3">
    <location>
        <begin position="560"/>
        <end position="584"/>
    </location>
</feature>
<feature type="compositionally biased region" description="Basic and acidic residues" evidence="3">
    <location>
        <begin position="821"/>
        <end position="832"/>
    </location>
</feature>
<evidence type="ECO:0000256" key="2">
    <source>
        <dbReference type="PROSITE-ProRule" id="PRU00192"/>
    </source>
</evidence>
<sequence length="1417" mass="151573">MSPSYPYQARALMRFKAQDGQFVLGNNQLVTVTGQTDDEGDWLDVTNEEGGSGSVPAGFLIEVEPAEAHQEAHQEIQQPPQPIPVPVPAAVPQVPSPDPPKPPSDPVESVKTPAQPHPVDIPAPIAKPSSNDPITPKPISDSSPNVQTTPPTSKTSSLVPAASDDLQSSQSSLTPSKAPPTPTAKPNTLRDRIAMFNKSGPAASSPPPAIRPKPPIARKPMNIPPPAPPIDAARDTPPSSTTATNQDDSARSTEQTGMSAADAEESVKAGGSLKDRIRLLQQQQQQQQQATTGEPASTVPKPKREWKRPVAAPSDEPNPLAANLPSAQQEASSPGEKIADPDSEAVPIATDVDTAVTGDEADEAARRRKIAERMAKLGGAKMGFGLPGPGLPPKPSLPQQSSEGSIQTADEPPVEEFSAVAPERIVMPTIPKRAAPPRRKAPAPSKSPAALETPLVDQPKPPTTPDDQAAPVQEDSLPQEKDHGELLPVDDSSALATEPSINVPQSSDTHHPEPSDRSTEDVSVQSQENTVAEQLPDDSGQSVEDVSVSSEKDPLEEDSALDHQVHRQDDPSNAHTQVAREDITTSHPSIEPDLPTQVPLEHVQPGEPSSHQATTEDAGSGRPSLDREAQSTEEDPHTSGLSSLKQVKEYPVSSTPHQTNASLDHEEPLHESMTNHVSSPRPPSPTRSDEPEEHSQAQPPPVPARSDSFANSATGPRTRTPSLNSEAEPHVTDVQPDSRPLSAEPVSCAPTAPASVSHGADSDVEGEIPAPYSPNAESARIEVPADPTPAEETIKEVELPNEASDKAAAKYAPGGDEDEEVARRQRIAERLAKMGGRSMMSGATPRRPLPEPPVARTTPIAHEQNSDAVDASEQQPEVITDHNQSESLPVDDTEEEDDEAARRRRIAERMAKMGGRSMMGGMMPMFSQQSSGGAANATRNAPTAHNSTSPAQPTRALPPTAPTQEKSNSTDSYSSPPSRAAPVPTIPDLTDKSEDSPPIPPNRPRNSSTSHVEREGTSPARSPATMSPHRPRIPNAYNSPQRASSLSKGSLAQSADEPLPNPADDYNETTHNAPYENTELLSRTPPKRHIPQLPTASPVISDEGAVAAQHNLGEHGELGSDTGVDPTLDEEHMYEEPPEDLESEETGHPVPIHHQLSRMDSFKARDLDIASERWWRSRPVVPPASVTSLDDVLIRLQGTSSLTKGITISQYELIVIRDDYSKTIINVKFGDNPEDESLTELTQKHYPPPEPYEISKLQSISHSLGPQIVSRAKAKEDEKGFKGVEGSSFVKTIVQSLGNALEPVGSTFGQVIYHCNVIHDAKGSQPEIHVHDDIRPGDILASYGASFKGKGIGHNSMNLGSLINPHLGVISENDIKKNKLKAFGVHNGKVELMSYRLDELKSGSIVVYRVLDKAYLD</sequence>
<feature type="region of interest" description="Disordered" evidence="3">
    <location>
        <begin position="1113"/>
        <end position="1147"/>
    </location>
</feature>
<organism evidence="5 6">
    <name type="scientific">Puccinia striiformis f. sp. tritici PST-78</name>
    <dbReference type="NCBI Taxonomy" id="1165861"/>
    <lineage>
        <taxon>Eukaryota</taxon>
        <taxon>Fungi</taxon>
        <taxon>Dikarya</taxon>
        <taxon>Basidiomycota</taxon>
        <taxon>Pucciniomycotina</taxon>
        <taxon>Pucciniomycetes</taxon>
        <taxon>Pucciniales</taxon>
        <taxon>Pucciniaceae</taxon>
        <taxon>Puccinia</taxon>
    </lineage>
</organism>
<feature type="compositionally biased region" description="Polar residues" evidence="3">
    <location>
        <begin position="1036"/>
        <end position="1053"/>
    </location>
</feature>
<comment type="caution">
    <text evidence="5">The sequence shown here is derived from an EMBL/GenBank/DDBJ whole genome shotgun (WGS) entry which is preliminary data.</text>
</comment>
<feature type="compositionally biased region" description="Basic and acidic residues" evidence="3">
    <location>
        <begin position="624"/>
        <end position="637"/>
    </location>
</feature>
<feature type="compositionally biased region" description="Low complexity" evidence="3">
    <location>
        <begin position="967"/>
        <end position="978"/>
    </location>
</feature>
<feature type="compositionally biased region" description="Pro residues" evidence="3">
    <location>
        <begin position="204"/>
        <end position="229"/>
    </location>
</feature>
<feature type="region of interest" description="Disordered" evidence="3">
    <location>
        <begin position="63"/>
        <end position="1075"/>
    </location>
</feature>
<feature type="compositionally biased region" description="Polar residues" evidence="3">
    <location>
        <begin position="607"/>
        <end position="617"/>
    </location>
</feature>
<name>A0A0L0VQY3_9BASI</name>
<feature type="domain" description="SH3" evidence="4">
    <location>
        <begin position="4"/>
        <end position="65"/>
    </location>
</feature>
<gene>
    <name evidence="5" type="ORF">PSTG_05202</name>
</gene>
<feature type="compositionally biased region" description="Low complexity" evidence="3">
    <location>
        <begin position="161"/>
        <end position="176"/>
    </location>
</feature>
<dbReference type="PROSITE" id="PS50002">
    <property type="entry name" value="SH3"/>
    <property type="match status" value="1"/>
</dbReference>
<feature type="compositionally biased region" description="Basic and acidic residues" evidence="3">
    <location>
        <begin position="508"/>
        <end position="520"/>
    </location>
</feature>
<feature type="compositionally biased region" description="Polar residues" evidence="3">
    <location>
        <begin position="239"/>
        <end position="258"/>
    </location>
</feature>
<dbReference type="EMBL" id="AJIL01000029">
    <property type="protein sequence ID" value="KNF01415.1"/>
    <property type="molecule type" value="Genomic_DNA"/>
</dbReference>
<feature type="compositionally biased region" description="Low complexity" evidence="3">
    <location>
        <begin position="537"/>
        <end position="549"/>
    </location>
</feature>
<protein>
    <recommendedName>
        <fullName evidence="4">SH3 domain-containing protein</fullName>
    </recommendedName>
</protein>
<dbReference type="InterPro" id="IPR057402">
    <property type="entry name" value="AIM3_BBC1_C"/>
</dbReference>
<feature type="compositionally biased region" description="Polar residues" evidence="3">
    <location>
        <begin position="140"/>
        <end position="158"/>
    </location>
</feature>
<accession>A0A0L0VQY3</accession>
<proteinExistence type="predicted"/>
<dbReference type="Proteomes" id="UP000054564">
    <property type="component" value="Unassembled WGS sequence"/>
</dbReference>
<reference evidence="6" key="1">
    <citation type="submission" date="2014-03" db="EMBL/GenBank/DDBJ databases">
        <title>The Genome Sequence of Puccinia striiformis f. sp. tritici PST-78.</title>
        <authorList>
            <consortium name="The Broad Institute Genome Sequencing Platform"/>
            <person name="Cuomo C."/>
            <person name="Hulbert S."/>
            <person name="Chen X."/>
            <person name="Walker B."/>
            <person name="Young S.K."/>
            <person name="Zeng Q."/>
            <person name="Gargeya S."/>
            <person name="Fitzgerald M."/>
            <person name="Haas B."/>
            <person name="Abouelleil A."/>
            <person name="Alvarado L."/>
            <person name="Arachchi H.M."/>
            <person name="Berlin A.M."/>
            <person name="Chapman S.B."/>
            <person name="Goldberg J."/>
            <person name="Griggs A."/>
            <person name="Gujja S."/>
            <person name="Hansen M."/>
            <person name="Howarth C."/>
            <person name="Imamovic A."/>
            <person name="Larimer J."/>
            <person name="McCowan C."/>
            <person name="Montmayeur A."/>
            <person name="Murphy C."/>
            <person name="Neiman D."/>
            <person name="Pearson M."/>
            <person name="Priest M."/>
            <person name="Roberts A."/>
            <person name="Saif S."/>
            <person name="Shea T."/>
            <person name="Sisk P."/>
            <person name="Sykes S."/>
            <person name="Wortman J."/>
            <person name="Nusbaum C."/>
            <person name="Birren B."/>
        </authorList>
    </citation>
    <scope>NUCLEOTIDE SEQUENCE [LARGE SCALE GENOMIC DNA]</scope>
    <source>
        <strain evidence="6">race PST-78</strain>
    </source>
</reference>
<dbReference type="Gene3D" id="2.30.30.40">
    <property type="entry name" value="SH3 Domains"/>
    <property type="match status" value="1"/>
</dbReference>
<dbReference type="SUPFAM" id="SSF50044">
    <property type="entry name" value="SH3-domain"/>
    <property type="match status" value="1"/>
</dbReference>
<evidence type="ECO:0000256" key="3">
    <source>
        <dbReference type="SAM" id="MobiDB-lite"/>
    </source>
</evidence>
<evidence type="ECO:0000313" key="6">
    <source>
        <dbReference type="Proteomes" id="UP000054564"/>
    </source>
</evidence>
<dbReference type="Pfam" id="PF25459">
    <property type="entry name" value="AIM3_BBC1_C"/>
    <property type="match status" value="1"/>
</dbReference>
<feature type="compositionally biased region" description="Polar residues" evidence="3">
    <location>
        <begin position="521"/>
        <end position="532"/>
    </location>
</feature>
<dbReference type="InterPro" id="IPR036028">
    <property type="entry name" value="SH3-like_dom_sf"/>
</dbReference>
<feature type="compositionally biased region" description="Basic and acidic residues" evidence="3">
    <location>
        <begin position="792"/>
        <end position="808"/>
    </location>
</feature>
<dbReference type="OrthoDB" id="2500858at2759"/>
<evidence type="ECO:0000313" key="5">
    <source>
        <dbReference type="EMBL" id="KNF01415.1"/>
    </source>
</evidence>
<dbReference type="STRING" id="1165861.A0A0L0VQY3"/>
<evidence type="ECO:0000259" key="4">
    <source>
        <dbReference type="PROSITE" id="PS50002"/>
    </source>
</evidence>
<feature type="compositionally biased region" description="Polar residues" evidence="3">
    <location>
        <begin position="708"/>
        <end position="725"/>
    </location>
</feature>
<keyword evidence="6" id="KW-1185">Reference proteome</keyword>
<feature type="compositionally biased region" description="Polar residues" evidence="3">
    <location>
        <begin position="937"/>
        <end position="952"/>
    </location>
</feature>
<feature type="compositionally biased region" description="Low complexity" evidence="3">
    <location>
        <begin position="913"/>
        <end position="933"/>
    </location>
</feature>
<evidence type="ECO:0000256" key="1">
    <source>
        <dbReference type="ARBA" id="ARBA00022443"/>
    </source>
</evidence>
<feature type="compositionally biased region" description="Polar residues" evidence="3">
    <location>
        <begin position="652"/>
        <end position="662"/>
    </location>
</feature>
<keyword evidence="1 2" id="KW-0728">SH3 domain</keyword>
<dbReference type="InterPro" id="IPR001452">
    <property type="entry name" value="SH3_domain"/>
</dbReference>
<feature type="compositionally biased region" description="Acidic residues" evidence="3">
    <location>
        <begin position="889"/>
        <end position="899"/>
    </location>
</feature>